<dbReference type="HOGENOM" id="CLU_3276419_0_0_12"/>
<evidence type="ECO:0000313" key="2">
    <source>
        <dbReference type="Proteomes" id="UP000018680"/>
    </source>
</evidence>
<accession>V5WJ60</accession>
<name>V5WJ60_9SPIO</name>
<dbReference type="EMBL" id="CP006939">
    <property type="protein sequence ID" value="AHC15206.1"/>
    <property type="molecule type" value="Genomic_DNA"/>
</dbReference>
<dbReference type="Proteomes" id="UP000018680">
    <property type="component" value="Chromosome"/>
</dbReference>
<dbReference type="AlphaFoldDB" id="V5WJ60"/>
<sequence>MWTIYYDLTSDNLLCLLIADWECGRTREPLLAMASADKSLS</sequence>
<organism evidence="1 2">
    <name type="scientific">Salinispira pacifica</name>
    <dbReference type="NCBI Taxonomy" id="1307761"/>
    <lineage>
        <taxon>Bacteria</taxon>
        <taxon>Pseudomonadati</taxon>
        <taxon>Spirochaetota</taxon>
        <taxon>Spirochaetia</taxon>
        <taxon>Spirochaetales</taxon>
        <taxon>Spirochaetaceae</taxon>
        <taxon>Salinispira</taxon>
    </lineage>
</organism>
<protein>
    <submittedName>
        <fullName evidence="1">Uncharacterized protein</fullName>
    </submittedName>
</protein>
<dbReference type="STRING" id="1307761.L21SP2_1831"/>
<gene>
    <name evidence="1" type="ORF">L21SP2_1831</name>
</gene>
<proteinExistence type="predicted"/>
<evidence type="ECO:0000313" key="1">
    <source>
        <dbReference type="EMBL" id="AHC15206.1"/>
    </source>
</evidence>
<keyword evidence="2" id="KW-1185">Reference proteome</keyword>
<dbReference type="KEGG" id="slr:L21SP2_1831"/>
<reference evidence="1 2" key="1">
    <citation type="journal article" date="2015" name="Stand. Genomic Sci.">
        <title>Complete genome sequence and description of Salinispira pacifica gen. nov., sp. nov., a novel spirochaete isolated form a hypersaline microbial mat.</title>
        <authorList>
            <person name="Ben Hania W."/>
            <person name="Joseph M."/>
            <person name="Schumann P."/>
            <person name="Bunk B."/>
            <person name="Fiebig A."/>
            <person name="Sproer C."/>
            <person name="Klenk H.P."/>
            <person name="Fardeau M.L."/>
            <person name="Spring S."/>
        </authorList>
    </citation>
    <scope>NUCLEOTIDE SEQUENCE [LARGE SCALE GENOMIC DNA]</scope>
    <source>
        <strain evidence="1 2">L21-RPul-D2</strain>
    </source>
</reference>